<evidence type="ECO:0000313" key="1">
    <source>
        <dbReference type="EMBL" id="TFB71866.1"/>
    </source>
</evidence>
<comment type="caution">
    <text evidence="1">The sequence shown here is derived from an EMBL/GenBank/DDBJ whole genome shotgun (WGS) entry which is preliminary data.</text>
</comment>
<dbReference type="Pfam" id="PF10054">
    <property type="entry name" value="DUF2291"/>
    <property type="match status" value="1"/>
</dbReference>
<dbReference type="InterPro" id="IPR036215">
    <property type="entry name" value="TM0957-like_sf"/>
</dbReference>
<dbReference type="EMBL" id="SOEY01000023">
    <property type="protein sequence ID" value="TFB71866.1"/>
    <property type="molecule type" value="Genomic_DNA"/>
</dbReference>
<dbReference type="PIRSF" id="PIRSF033535">
    <property type="entry name" value="UCP033535_plp"/>
    <property type="match status" value="1"/>
</dbReference>
<dbReference type="AlphaFoldDB" id="A0A4R8UVT3"/>
<protein>
    <submittedName>
        <fullName evidence="1">DUF2291 family protein</fullName>
    </submittedName>
</protein>
<dbReference type="SUPFAM" id="SSF141318">
    <property type="entry name" value="TM0957-like"/>
    <property type="match status" value="1"/>
</dbReference>
<dbReference type="RefSeq" id="WP_134503517.1">
    <property type="nucleotide sequence ID" value="NZ_SOEY01000023.1"/>
</dbReference>
<dbReference type="InterPro" id="IPR014582">
    <property type="entry name" value="UCP033535_lipo"/>
</dbReference>
<gene>
    <name evidence="1" type="ORF">E3O06_11430</name>
</gene>
<dbReference type="Proteomes" id="UP000298173">
    <property type="component" value="Unassembled WGS sequence"/>
</dbReference>
<evidence type="ECO:0000313" key="2">
    <source>
        <dbReference type="Proteomes" id="UP000298173"/>
    </source>
</evidence>
<proteinExistence type="predicted"/>
<dbReference type="OrthoDB" id="6631333at2"/>
<reference evidence="1 2" key="1">
    <citation type="submission" date="2019-03" db="EMBL/GenBank/DDBJ databases">
        <title>Genomics of glacier-inhabiting Cryobacterium strains.</title>
        <authorList>
            <person name="Liu Q."/>
            <person name="Xin Y.-H."/>
        </authorList>
    </citation>
    <scope>NUCLEOTIDE SEQUENCE [LARGE SCALE GENOMIC DNA]</scope>
    <source>
        <strain evidence="1 2">HLT2-23</strain>
    </source>
</reference>
<name>A0A4R8UVT3_9MICO</name>
<sequence>MSSLTARRKWRTILVIALPVVLIGLMAANTKVLTADEVAKVNPAAFDAAVYAADEYPGIVTAVKADAVDLALVAQDPATAGDEYGNLAGTDKYAIPVTLTGTVNTVDANFIALTVDGLPDGSDVRVSIGQAINGTALRDVTGTTKFADFQNQTDYQQVANEYKALTLTAVVADLNAAALSGTEITVVGIVVTNSGPDGTYLITPVSIEGIQP</sequence>
<keyword evidence="2" id="KW-1185">Reference proteome</keyword>
<accession>A0A4R8UVT3</accession>
<organism evidence="1 2">
    <name type="scientific">Cryobacterium glaciale</name>
    <dbReference type="NCBI Taxonomy" id="1259145"/>
    <lineage>
        <taxon>Bacteria</taxon>
        <taxon>Bacillati</taxon>
        <taxon>Actinomycetota</taxon>
        <taxon>Actinomycetes</taxon>
        <taxon>Micrococcales</taxon>
        <taxon>Microbacteriaceae</taxon>
        <taxon>Cryobacterium</taxon>
    </lineage>
</organism>